<evidence type="ECO:0000313" key="1">
    <source>
        <dbReference type="EMBL" id="MFG6274254.1"/>
    </source>
</evidence>
<dbReference type="RefSeq" id="WP_113855688.1">
    <property type="nucleotide sequence ID" value="NZ_CP011940.1"/>
</dbReference>
<organism evidence="1 2">
    <name type="scientific">Megasphaera hexanoica</name>
    <dbReference type="NCBI Taxonomy" id="1675036"/>
    <lineage>
        <taxon>Bacteria</taxon>
        <taxon>Bacillati</taxon>
        <taxon>Bacillota</taxon>
        <taxon>Negativicutes</taxon>
        <taxon>Veillonellales</taxon>
        <taxon>Veillonellaceae</taxon>
        <taxon>Megasphaera</taxon>
    </lineage>
</organism>
<sequence>MASGGWVGHTLSKAWHGVTKTVKSVVGGVTGASYSNNAQASQPQQIVVSQAAPAPTAAEQAEYDATVTNVKKKRGKNSLYVSSSSGAGSGGTGINV</sequence>
<dbReference type="EMBL" id="JBIEKR010000017">
    <property type="protein sequence ID" value="MFG6274254.1"/>
    <property type="molecule type" value="Genomic_DNA"/>
</dbReference>
<keyword evidence="2" id="KW-1185">Reference proteome</keyword>
<dbReference type="Proteomes" id="UP001605989">
    <property type="component" value="Unassembled WGS sequence"/>
</dbReference>
<comment type="caution">
    <text evidence="1">The sequence shown here is derived from an EMBL/GenBank/DDBJ whole genome shotgun (WGS) entry which is preliminary data.</text>
</comment>
<reference evidence="1 2" key="1">
    <citation type="submission" date="2024-10" db="EMBL/GenBank/DDBJ databases">
        <authorList>
            <person name="Sang B.-I."/>
            <person name="Prabhaharan D."/>
        </authorList>
    </citation>
    <scope>NUCLEOTIDE SEQUENCE [LARGE SCALE GENOMIC DNA]</scope>
    <source>
        <strain evidence="1 2">MH</strain>
    </source>
</reference>
<name>A0ABW7DS89_9FIRM</name>
<proteinExistence type="predicted"/>
<evidence type="ECO:0000313" key="2">
    <source>
        <dbReference type="Proteomes" id="UP001605989"/>
    </source>
</evidence>
<accession>A0ABW7DS89</accession>
<gene>
    <name evidence="1" type="ORF">ACGTZG_13790</name>
</gene>
<protein>
    <submittedName>
        <fullName evidence="1">Uncharacterized protein</fullName>
    </submittedName>
</protein>